<dbReference type="Proteomes" id="UP001381693">
    <property type="component" value="Unassembled WGS sequence"/>
</dbReference>
<gene>
    <name evidence="2" type="ORF">SK128_016561</name>
</gene>
<feature type="chain" id="PRO_5042954305" evidence="1">
    <location>
        <begin position="17"/>
        <end position="74"/>
    </location>
</feature>
<proteinExistence type="predicted"/>
<comment type="caution">
    <text evidence="2">The sequence shown here is derived from an EMBL/GenBank/DDBJ whole genome shotgun (WGS) entry which is preliminary data.</text>
</comment>
<protein>
    <submittedName>
        <fullName evidence="2">Uncharacterized protein</fullName>
    </submittedName>
</protein>
<reference evidence="2 3" key="1">
    <citation type="submission" date="2023-11" db="EMBL/GenBank/DDBJ databases">
        <title>Halocaridina rubra genome assembly.</title>
        <authorList>
            <person name="Smith C."/>
        </authorList>
    </citation>
    <scope>NUCLEOTIDE SEQUENCE [LARGE SCALE GENOMIC DNA]</scope>
    <source>
        <strain evidence="2">EP-1</strain>
        <tissue evidence="2">Whole</tissue>
    </source>
</reference>
<accession>A0AAN8XKE6</accession>
<sequence>MKVLLLGITAVLLAEAKPNKHENEPQNPTDLIGKASSLAGAFCRFSGFGYRPWEKWRKILHVSKINSISSQSVS</sequence>
<evidence type="ECO:0000313" key="3">
    <source>
        <dbReference type="Proteomes" id="UP001381693"/>
    </source>
</evidence>
<dbReference type="EMBL" id="JAXCGZ010000512">
    <property type="protein sequence ID" value="KAK7085876.1"/>
    <property type="molecule type" value="Genomic_DNA"/>
</dbReference>
<keyword evidence="3" id="KW-1185">Reference proteome</keyword>
<dbReference type="AlphaFoldDB" id="A0AAN8XKE6"/>
<feature type="signal peptide" evidence="1">
    <location>
        <begin position="1"/>
        <end position="16"/>
    </location>
</feature>
<keyword evidence="1" id="KW-0732">Signal</keyword>
<evidence type="ECO:0000313" key="2">
    <source>
        <dbReference type="EMBL" id="KAK7085876.1"/>
    </source>
</evidence>
<evidence type="ECO:0000256" key="1">
    <source>
        <dbReference type="SAM" id="SignalP"/>
    </source>
</evidence>
<organism evidence="2 3">
    <name type="scientific">Halocaridina rubra</name>
    <name type="common">Hawaiian red shrimp</name>
    <dbReference type="NCBI Taxonomy" id="373956"/>
    <lineage>
        <taxon>Eukaryota</taxon>
        <taxon>Metazoa</taxon>
        <taxon>Ecdysozoa</taxon>
        <taxon>Arthropoda</taxon>
        <taxon>Crustacea</taxon>
        <taxon>Multicrustacea</taxon>
        <taxon>Malacostraca</taxon>
        <taxon>Eumalacostraca</taxon>
        <taxon>Eucarida</taxon>
        <taxon>Decapoda</taxon>
        <taxon>Pleocyemata</taxon>
        <taxon>Caridea</taxon>
        <taxon>Atyoidea</taxon>
        <taxon>Atyidae</taxon>
        <taxon>Halocaridina</taxon>
    </lineage>
</organism>
<name>A0AAN8XKE6_HALRR</name>